<dbReference type="GO" id="GO:0008270">
    <property type="term" value="F:zinc ion binding"/>
    <property type="evidence" value="ECO:0007669"/>
    <property type="project" value="InterPro"/>
</dbReference>
<dbReference type="InterPro" id="IPR013171">
    <property type="entry name" value="Cyd/dCyd_deaminase_Zn-bd"/>
</dbReference>
<evidence type="ECO:0000313" key="3">
    <source>
        <dbReference type="EMBL" id="SPX40760.1"/>
    </source>
</evidence>
<dbReference type="PROSITE" id="PS51747">
    <property type="entry name" value="CYT_DCMP_DEAMINASES_2"/>
    <property type="match status" value="1"/>
</dbReference>
<evidence type="ECO:0000256" key="1">
    <source>
        <dbReference type="ARBA" id="ARBA00011738"/>
    </source>
</evidence>
<dbReference type="GO" id="GO:0004126">
    <property type="term" value="F:cytidine deaminase activity"/>
    <property type="evidence" value="ECO:0007669"/>
    <property type="project" value="UniProtKB-EC"/>
</dbReference>
<dbReference type="InterPro" id="IPR002125">
    <property type="entry name" value="CMP_dCMP_dom"/>
</dbReference>
<reference evidence="3 4" key="1">
    <citation type="submission" date="2018-06" db="EMBL/GenBank/DDBJ databases">
        <authorList>
            <consortium name="Pathogen Informatics"/>
            <person name="Doyle S."/>
        </authorList>
    </citation>
    <scope>NUCLEOTIDE SEQUENCE [LARGE SCALE GENOMIC DNA]</scope>
    <source>
        <strain evidence="3 4">NCTC11872</strain>
    </source>
</reference>
<dbReference type="InterPro" id="IPR016193">
    <property type="entry name" value="Cytidine_deaminase-like"/>
</dbReference>
<organism evidence="3 4">
    <name type="scientific">Haemophilus influenzae</name>
    <dbReference type="NCBI Taxonomy" id="727"/>
    <lineage>
        <taxon>Bacteria</taxon>
        <taxon>Pseudomonadati</taxon>
        <taxon>Pseudomonadota</taxon>
        <taxon>Gammaproteobacteria</taxon>
        <taxon>Pasteurellales</taxon>
        <taxon>Pasteurellaceae</taxon>
        <taxon>Haemophilus</taxon>
    </lineage>
</organism>
<keyword evidence="3" id="KW-0378">Hydrolase</keyword>
<proteinExistence type="predicted"/>
<dbReference type="Pfam" id="PF08211">
    <property type="entry name" value="dCMP_cyt_deam_2"/>
    <property type="match status" value="1"/>
</dbReference>
<evidence type="ECO:0000313" key="4">
    <source>
        <dbReference type="Proteomes" id="UP000249936"/>
    </source>
</evidence>
<gene>
    <name evidence="3" type="primary">cdd_2</name>
    <name evidence="3" type="ORF">NCTC11872_00336</name>
</gene>
<feature type="domain" description="CMP/dCMP-type deaminase" evidence="2">
    <location>
        <begin position="1"/>
        <end position="79"/>
    </location>
</feature>
<evidence type="ECO:0000259" key="2">
    <source>
        <dbReference type="PROSITE" id="PS51747"/>
    </source>
</evidence>
<dbReference type="Proteomes" id="UP000249936">
    <property type="component" value="Unassembled WGS sequence"/>
</dbReference>
<comment type="subunit">
    <text evidence="1">Homodimer.</text>
</comment>
<sequence length="79" mass="9010">MVTGRYAENAAFNPSLPALQTALNFAYLNDKKLSDIERIVMAEKALKLSHKTMAETLLSTINFSRIRVLFLCKYETRVQ</sequence>
<accession>A0A2X1PKP3</accession>
<dbReference type="AlphaFoldDB" id="A0A2X1PKP3"/>
<name>A0A2X1PKP3_HAEIF</name>
<dbReference type="Gene3D" id="3.40.140.10">
    <property type="entry name" value="Cytidine Deaminase, domain 2"/>
    <property type="match status" value="1"/>
</dbReference>
<dbReference type="SUPFAM" id="SSF53927">
    <property type="entry name" value="Cytidine deaminase-like"/>
    <property type="match status" value="1"/>
</dbReference>
<dbReference type="EMBL" id="UASK01000003">
    <property type="protein sequence ID" value="SPX40760.1"/>
    <property type="molecule type" value="Genomic_DNA"/>
</dbReference>
<protein>
    <submittedName>
        <fullName evidence="3">Cytidine/deoxycytidine deaminase</fullName>
        <ecNumber evidence="3">3.5.4.5</ecNumber>
    </submittedName>
</protein>
<dbReference type="EC" id="3.5.4.5" evidence="3"/>